<dbReference type="GO" id="GO:0006325">
    <property type="term" value="P:chromatin organization"/>
    <property type="evidence" value="ECO:0007669"/>
    <property type="project" value="UniProtKB-KW"/>
</dbReference>
<keyword evidence="7 9" id="KW-0804">Transcription</keyword>
<evidence type="ECO:0000256" key="2">
    <source>
        <dbReference type="ARBA" id="ARBA00010916"/>
    </source>
</evidence>
<sequence length="135" mass="15233">MPEPTSKNEYDKLKKKLKESLAKKKELDKKLTKLEEDIFNKETKYLSDGINHGNIIKGFENFTKNVSGTSASRTKKIQFTDEDRIFSLSSATYVRHLKKINSGQATGSLNSSVALLDDDMEDADSESNNTPKKKK</sequence>
<dbReference type="PANTHER" id="PTHR13476">
    <property type="entry name" value="CHROMATIN MODIFICATION-RELATED PROTEIN MEAF6"/>
    <property type="match status" value="1"/>
</dbReference>
<keyword evidence="6 10" id="KW-0175">Coiled coil</keyword>
<protein>
    <recommendedName>
        <fullName evidence="3 9">Chromatin modification-related protein EAF6</fullName>
    </recommendedName>
</protein>
<evidence type="ECO:0000313" key="13">
    <source>
        <dbReference type="Proteomes" id="UP000094801"/>
    </source>
</evidence>
<dbReference type="InterPro" id="IPR015418">
    <property type="entry name" value="Eaf6"/>
</dbReference>
<evidence type="ECO:0000256" key="3">
    <source>
        <dbReference type="ARBA" id="ARBA00018504"/>
    </source>
</evidence>
<dbReference type="Proteomes" id="UP000094801">
    <property type="component" value="Unassembled WGS sequence"/>
</dbReference>
<organism evidence="12 13">
    <name type="scientific">[Candida] arabinofermentans NRRL YB-2248</name>
    <dbReference type="NCBI Taxonomy" id="983967"/>
    <lineage>
        <taxon>Eukaryota</taxon>
        <taxon>Fungi</taxon>
        <taxon>Dikarya</taxon>
        <taxon>Ascomycota</taxon>
        <taxon>Saccharomycotina</taxon>
        <taxon>Pichiomycetes</taxon>
        <taxon>Pichiales</taxon>
        <taxon>Pichiaceae</taxon>
        <taxon>Ogataea</taxon>
        <taxon>Ogataea/Candida clade</taxon>
    </lineage>
</organism>
<dbReference type="AlphaFoldDB" id="A0A1E4T0W9"/>
<feature type="region of interest" description="Disordered" evidence="11">
    <location>
        <begin position="116"/>
        <end position="135"/>
    </location>
</feature>
<comment type="similarity">
    <text evidence="2 9">Belongs to the EAF6 family.</text>
</comment>
<comment type="subunit">
    <text evidence="9">Component of the NuA4 histone acetyltransferase complex.</text>
</comment>
<dbReference type="EMBL" id="KV453852">
    <property type="protein sequence ID" value="ODV85397.1"/>
    <property type="molecule type" value="Genomic_DNA"/>
</dbReference>
<comment type="function">
    <text evidence="9">Component of the NuA4 histone acetyltransferase complex which is involved in transcriptional activation of selected genes principally by acetylation of nucleosomal histone H4 and H2A. The NuA4 complex is also involved in DNA repair.</text>
</comment>
<keyword evidence="4 9" id="KW-0156">Chromatin regulator</keyword>
<feature type="compositionally biased region" description="Polar residues" evidence="11">
    <location>
        <begin position="126"/>
        <end position="135"/>
    </location>
</feature>
<evidence type="ECO:0000256" key="6">
    <source>
        <dbReference type="ARBA" id="ARBA00023054"/>
    </source>
</evidence>
<keyword evidence="9" id="KW-0227">DNA damage</keyword>
<feature type="compositionally biased region" description="Acidic residues" evidence="11">
    <location>
        <begin position="116"/>
        <end position="125"/>
    </location>
</feature>
<dbReference type="Pfam" id="PF09340">
    <property type="entry name" value="NuA4"/>
    <property type="match status" value="1"/>
</dbReference>
<evidence type="ECO:0000256" key="9">
    <source>
        <dbReference type="RuleBase" id="RU368022"/>
    </source>
</evidence>
<evidence type="ECO:0000313" key="12">
    <source>
        <dbReference type="EMBL" id="ODV85397.1"/>
    </source>
</evidence>
<feature type="coiled-coil region" evidence="10">
    <location>
        <begin position="7"/>
        <end position="44"/>
    </location>
</feature>
<comment type="subcellular location">
    <subcellularLocation>
        <location evidence="1 9">Nucleus</location>
    </subcellularLocation>
</comment>
<evidence type="ECO:0000256" key="4">
    <source>
        <dbReference type="ARBA" id="ARBA00022853"/>
    </source>
</evidence>
<evidence type="ECO:0000256" key="5">
    <source>
        <dbReference type="ARBA" id="ARBA00023015"/>
    </source>
</evidence>
<evidence type="ECO:0000256" key="10">
    <source>
        <dbReference type="SAM" id="Coils"/>
    </source>
</evidence>
<accession>A0A1E4T0W9</accession>
<dbReference type="OrthoDB" id="440324at2759"/>
<keyword evidence="8 9" id="KW-0539">Nucleus</keyword>
<dbReference type="GO" id="GO:0006281">
    <property type="term" value="P:DNA repair"/>
    <property type="evidence" value="ECO:0007669"/>
    <property type="project" value="UniProtKB-UniRule"/>
</dbReference>
<proteinExistence type="inferred from homology"/>
<dbReference type="GO" id="GO:0005634">
    <property type="term" value="C:nucleus"/>
    <property type="evidence" value="ECO:0007669"/>
    <property type="project" value="UniProtKB-SubCell"/>
</dbReference>
<evidence type="ECO:0000256" key="8">
    <source>
        <dbReference type="ARBA" id="ARBA00023242"/>
    </source>
</evidence>
<dbReference type="GO" id="GO:0035267">
    <property type="term" value="C:NuA4 histone acetyltransferase complex"/>
    <property type="evidence" value="ECO:0007669"/>
    <property type="project" value="UniProtKB-UniRule"/>
</dbReference>
<evidence type="ECO:0000256" key="1">
    <source>
        <dbReference type="ARBA" id="ARBA00004123"/>
    </source>
</evidence>
<reference evidence="13" key="1">
    <citation type="submission" date="2016-04" db="EMBL/GenBank/DDBJ databases">
        <title>Comparative genomics of biotechnologically important yeasts.</title>
        <authorList>
            <consortium name="DOE Joint Genome Institute"/>
            <person name="Riley R."/>
            <person name="Haridas S."/>
            <person name="Wolfe K.H."/>
            <person name="Lopes M.R."/>
            <person name="Hittinger C.T."/>
            <person name="Goker M."/>
            <person name="Salamov A."/>
            <person name="Wisecaver J."/>
            <person name="Long T.M."/>
            <person name="Aerts A.L."/>
            <person name="Barry K."/>
            <person name="Choi C."/>
            <person name="Clum A."/>
            <person name="Coughlan A.Y."/>
            <person name="Deshpande S."/>
            <person name="Douglass A.P."/>
            <person name="Hanson S.J."/>
            <person name="Klenk H.-P."/>
            <person name="Labutti K."/>
            <person name="Lapidus A."/>
            <person name="Lindquist E."/>
            <person name="Lipzen A."/>
            <person name="Meier-Kolthoff J.P."/>
            <person name="Ohm R.A."/>
            <person name="Otillar R.P."/>
            <person name="Pangilinan J."/>
            <person name="Peng Y."/>
            <person name="Rokas A."/>
            <person name="Rosa C.A."/>
            <person name="Scheuner C."/>
            <person name="Sibirny A.A."/>
            <person name="Slot J.C."/>
            <person name="Stielow J.B."/>
            <person name="Sun H."/>
            <person name="Kurtzman C.P."/>
            <person name="Blackwell M."/>
            <person name="Grigoriev I.V."/>
            <person name="Jeffries T.W."/>
        </authorList>
    </citation>
    <scope>NUCLEOTIDE SEQUENCE [LARGE SCALE GENOMIC DNA]</scope>
    <source>
        <strain evidence="13">NRRL YB-2248</strain>
    </source>
</reference>
<name>A0A1E4T0W9_9ASCO</name>
<evidence type="ECO:0000256" key="7">
    <source>
        <dbReference type="ARBA" id="ARBA00023163"/>
    </source>
</evidence>
<dbReference type="STRING" id="983967.A0A1E4T0W9"/>
<keyword evidence="13" id="KW-1185">Reference proteome</keyword>
<keyword evidence="9" id="KW-0234">DNA repair</keyword>
<keyword evidence="5 9" id="KW-0805">Transcription regulation</keyword>
<gene>
    <name evidence="12" type="ORF">CANARDRAFT_22930</name>
</gene>
<evidence type="ECO:0000256" key="11">
    <source>
        <dbReference type="SAM" id="MobiDB-lite"/>
    </source>
</evidence>